<protein>
    <recommendedName>
        <fullName evidence="3">Kinetochore protein NDC80 loop region domain-containing protein</fullName>
    </recommendedName>
</protein>
<name>A0A6A0A6I1_HAELA</name>
<gene>
    <name evidence="4" type="ORF">HaLaN_26394</name>
</gene>
<feature type="coiled-coil region" evidence="1">
    <location>
        <begin position="82"/>
        <end position="116"/>
    </location>
</feature>
<reference evidence="4 5" key="1">
    <citation type="submission" date="2020-02" db="EMBL/GenBank/DDBJ databases">
        <title>Draft genome sequence of Haematococcus lacustris strain NIES-144.</title>
        <authorList>
            <person name="Morimoto D."/>
            <person name="Nakagawa S."/>
            <person name="Yoshida T."/>
            <person name="Sawayama S."/>
        </authorList>
    </citation>
    <scope>NUCLEOTIDE SEQUENCE [LARGE SCALE GENOMIC DNA]</scope>
    <source>
        <strain evidence="4 5">NIES-144</strain>
    </source>
</reference>
<dbReference type="GO" id="GO:0031262">
    <property type="term" value="C:Ndc80 complex"/>
    <property type="evidence" value="ECO:0007669"/>
    <property type="project" value="InterPro"/>
</dbReference>
<evidence type="ECO:0000313" key="4">
    <source>
        <dbReference type="EMBL" id="GFH27987.1"/>
    </source>
</evidence>
<dbReference type="PANTHER" id="PTHR10643:SF2">
    <property type="entry name" value="KINETOCHORE PROTEIN NDC80 HOMOLOG"/>
    <property type="match status" value="1"/>
</dbReference>
<dbReference type="EMBL" id="BLLF01003700">
    <property type="protein sequence ID" value="GFH27987.1"/>
    <property type="molecule type" value="Genomic_DNA"/>
</dbReference>
<dbReference type="PANTHER" id="PTHR10643">
    <property type="entry name" value="KINETOCHORE PROTEIN NDC80"/>
    <property type="match status" value="1"/>
</dbReference>
<dbReference type="InterPro" id="IPR005550">
    <property type="entry name" value="Kinetochore_Ndc80"/>
</dbReference>
<evidence type="ECO:0000313" key="5">
    <source>
        <dbReference type="Proteomes" id="UP000485058"/>
    </source>
</evidence>
<proteinExistence type="predicted"/>
<keyword evidence="5" id="KW-1185">Reference proteome</keyword>
<comment type="caution">
    <text evidence="4">The sequence shown here is derived from an EMBL/GenBank/DDBJ whole genome shotgun (WGS) entry which is preliminary data.</text>
</comment>
<accession>A0A6A0A6I1</accession>
<evidence type="ECO:0000256" key="1">
    <source>
        <dbReference type="SAM" id="Coils"/>
    </source>
</evidence>
<dbReference type="AlphaFoldDB" id="A0A6A0A6I1"/>
<dbReference type="GO" id="GO:0051315">
    <property type="term" value="P:attachment of mitotic spindle microtubules to kinetochore"/>
    <property type="evidence" value="ECO:0007669"/>
    <property type="project" value="InterPro"/>
</dbReference>
<evidence type="ECO:0000259" key="3">
    <source>
        <dbReference type="Pfam" id="PF24487"/>
    </source>
</evidence>
<feature type="domain" description="Kinetochore protein NDC80 loop region" evidence="3">
    <location>
        <begin position="104"/>
        <end position="241"/>
    </location>
</feature>
<sequence length="348" mass="38035">MGHFHLTAQPGSQQRRDERKHDTDKFEKLIENLQALKASLVRKLSERQADLGSKQEALAAVLRENEALRARVAAQPVNKADLNRMAMERTKQKEVLEAAESQAEQLEHTVHSQEVQAVAALKSLEDAAGRYNTAAHRLKLIPASAKRADGVTYELRLNRDAGSAAELSNLDLKGVVRPGLERLCELYRTKAGQLGRDLLALREAATAGLEAVAERREENSNLEAQIARLEASLKIAREEQEGRVRGVSGRAERLAAEVDGLRATAGARAAEMEDRKSAVAAEVETLQRGYEAEVSRLRVELRGALEAMLQHRMYCQQRLEGAAAAVRAVQAQVSALPAPHSSLLAGSS</sequence>
<dbReference type="InterPro" id="IPR057091">
    <property type="entry name" value="NDC80_loop"/>
</dbReference>
<dbReference type="Pfam" id="PF24487">
    <property type="entry name" value="NDC80_loop"/>
    <property type="match status" value="1"/>
</dbReference>
<keyword evidence="1" id="KW-0175">Coiled coil</keyword>
<feature type="coiled-coil region" evidence="1">
    <location>
        <begin position="212"/>
        <end position="239"/>
    </location>
</feature>
<dbReference type="Proteomes" id="UP000485058">
    <property type="component" value="Unassembled WGS sequence"/>
</dbReference>
<organism evidence="4 5">
    <name type="scientific">Haematococcus lacustris</name>
    <name type="common">Green alga</name>
    <name type="synonym">Haematococcus pluvialis</name>
    <dbReference type="NCBI Taxonomy" id="44745"/>
    <lineage>
        <taxon>Eukaryota</taxon>
        <taxon>Viridiplantae</taxon>
        <taxon>Chlorophyta</taxon>
        <taxon>core chlorophytes</taxon>
        <taxon>Chlorophyceae</taxon>
        <taxon>CS clade</taxon>
        <taxon>Chlamydomonadales</taxon>
        <taxon>Haematococcaceae</taxon>
        <taxon>Haematococcus</taxon>
    </lineage>
</organism>
<evidence type="ECO:0000256" key="2">
    <source>
        <dbReference type="SAM" id="MobiDB-lite"/>
    </source>
</evidence>
<feature type="region of interest" description="Disordered" evidence="2">
    <location>
        <begin position="1"/>
        <end position="22"/>
    </location>
</feature>